<gene>
    <name evidence="5" type="ORF">ACA1_092070</name>
</gene>
<keyword evidence="1" id="KW-0677">Repeat</keyword>
<feature type="repeat" description="ANK" evidence="3">
    <location>
        <begin position="300"/>
        <end position="332"/>
    </location>
</feature>
<accession>L8GIA1</accession>
<dbReference type="PANTHER" id="PTHR24189">
    <property type="entry name" value="MYOTROPHIN"/>
    <property type="match status" value="1"/>
</dbReference>
<dbReference type="InterPro" id="IPR036047">
    <property type="entry name" value="F-box-like_dom_sf"/>
</dbReference>
<dbReference type="CDD" id="cd09917">
    <property type="entry name" value="F-box_SF"/>
    <property type="match status" value="1"/>
</dbReference>
<dbReference type="InterPro" id="IPR002110">
    <property type="entry name" value="Ankyrin_rpt"/>
</dbReference>
<reference evidence="5 6" key="1">
    <citation type="journal article" date="2013" name="Genome Biol.">
        <title>Genome of Acanthamoeba castellanii highlights extensive lateral gene transfer and early evolution of tyrosine kinase signaling.</title>
        <authorList>
            <person name="Clarke M."/>
            <person name="Lohan A.J."/>
            <person name="Liu B."/>
            <person name="Lagkouvardos I."/>
            <person name="Roy S."/>
            <person name="Zafar N."/>
            <person name="Bertelli C."/>
            <person name="Schilde C."/>
            <person name="Kianianmomeni A."/>
            <person name="Burglin T.R."/>
            <person name="Frech C."/>
            <person name="Turcotte B."/>
            <person name="Kopec K.O."/>
            <person name="Synnott J.M."/>
            <person name="Choo C."/>
            <person name="Paponov I."/>
            <person name="Finkler A."/>
            <person name="Soon Heng Tan C."/>
            <person name="Hutchins A.P."/>
            <person name="Weinmeier T."/>
            <person name="Rattei T."/>
            <person name="Chu J.S."/>
            <person name="Gimenez G."/>
            <person name="Irimia M."/>
            <person name="Rigden D.J."/>
            <person name="Fitzpatrick D.A."/>
            <person name="Lorenzo-Morales J."/>
            <person name="Bateman A."/>
            <person name="Chiu C.H."/>
            <person name="Tang P."/>
            <person name="Hegemann P."/>
            <person name="Fromm H."/>
            <person name="Raoult D."/>
            <person name="Greub G."/>
            <person name="Miranda-Saavedra D."/>
            <person name="Chen N."/>
            <person name="Nash P."/>
            <person name="Ginger M.L."/>
            <person name="Horn M."/>
            <person name="Schaap P."/>
            <person name="Caler L."/>
            <person name="Loftus B."/>
        </authorList>
    </citation>
    <scope>NUCLEOTIDE SEQUENCE [LARGE SCALE GENOMIC DNA]</scope>
    <source>
        <strain evidence="5 6">Neff</strain>
    </source>
</reference>
<dbReference type="GeneID" id="14913660"/>
<dbReference type="SUPFAM" id="SSF48403">
    <property type="entry name" value="Ankyrin repeat"/>
    <property type="match status" value="1"/>
</dbReference>
<proteinExistence type="predicted"/>
<dbReference type="OrthoDB" id="69682at2759"/>
<protein>
    <submittedName>
        <fullName evidence="5">F-box domain containing protein</fullName>
    </submittedName>
</protein>
<feature type="repeat" description="ANK" evidence="3">
    <location>
        <begin position="369"/>
        <end position="403"/>
    </location>
</feature>
<dbReference type="SUPFAM" id="SSF81383">
    <property type="entry name" value="F-box domain"/>
    <property type="match status" value="1"/>
</dbReference>
<organism evidence="5 6">
    <name type="scientific">Acanthamoeba castellanii (strain ATCC 30010 / Neff)</name>
    <dbReference type="NCBI Taxonomy" id="1257118"/>
    <lineage>
        <taxon>Eukaryota</taxon>
        <taxon>Amoebozoa</taxon>
        <taxon>Discosea</taxon>
        <taxon>Longamoebia</taxon>
        <taxon>Centramoebida</taxon>
        <taxon>Acanthamoebidae</taxon>
        <taxon>Acanthamoeba</taxon>
    </lineage>
</organism>
<feature type="domain" description="F-box" evidence="4">
    <location>
        <begin position="12"/>
        <end position="63"/>
    </location>
</feature>
<dbReference type="PANTHER" id="PTHR24189:SF50">
    <property type="entry name" value="ANKYRIN REPEAT AND SOCS BOX PROTEIN 2"/>
    <property type="match status" value="1"/>
</dbReference>
<dbReference type="Pfam" id="PF12937">
    <property type="entry name" value="F-box-like"/>
    <property type="match status" value="1"/>
</dbReference>
<dbReference type="Gene3D" id="1.25.40.20">
    <property type="entry name" value="Ankyrin repeat-containing domain"/>
    <property type="match status" value="2"/>
</dbReference>
<dbReference type="Proteomes" id="UP000011083">
    <property type="component" value="Unassembled WGS sequence"/>
</dbReference>
<evidence type="ECO:0000256" key="2">
    <source>
        <dbReference type="ARBA" id="ARBA00023043"/>
    </source>
</evidence>
<evidence type="ECO:0000259" key="4">
    <source>
        <dbReference type="PROSITE" id="PS50181"/>
    </source>
</evidence>
<dbReference type="PROSITE" id="PS50088">
    <property type="entry name" value="ANK_REPEAT"/>
    <property type="match status" value="3"/>
</dbReference>
<dbReference type="PROSITE" id="PS50297">
    <property type="entry name" value="ANK_REP_REGION"/>
    <property type="match status" value="3"/>
</dbReference>
<dbReference type="InterPro" id="IPR001810">
    <property type="entry name" value="F-box_dom"/>
</dbReference>
<dbReference type="SMART" id="SM00248">
    <property type="entry name" value="ANK"/>
    <property type="match status" value="4"/>
</dbReference>
<dbReference type="InterPro" id="IPR050745">
    <property type="entry name" value="Multifunctional_regulatory"/>
</dbReference>
<dbReference type="SMART" id="SM00256">
    <property type="entry name" value="FBOX"/>
    <property type="match status" value="1"/>
</dbReference>
<evidence type="ECO:0000256" key="1">
    <source>
        <dbReference type="ARBA" id="ARBA00022737"/>
    </source>
</evidence>
<evidence type="ECO:0000256" key="3">
    <source>
        <dbReference type="PROSITE-ProRule" id="PRU00023"/>
    </source>
</evidence>
<dbReference type="InterPro" id="IPR036770">
    <property type="entry name" value="Ankyrin_rpt-contain_sf"/>
</dbReference>
<evidence type="ECO:0000313" key="6">
    <source>
        <dbReference type="Proteomes" id="UP000011083"/>
    </source>
</evidence>
<dbReference type="Gene3D" id="1.20.1280.50">
    <property type="match status" value="1"/>
</dbReference>
<feature type="repeat" description="ANK" evidence="3">
    <location>
        <begin position="333"/>
        <end position="367"/>
    </location>
</feature>
<dbReference type="STRING" id="1257118.L8GIA1"/>
<keyword evidence="6" id="KW-1185">Reference proteome</keyword>
<keyword evidence="2 3" id="KW-0040">ANK repeat</keyword>
<name>L8GIA1_ACACF</name>
<dbReference type="KEGG" id="acan:ACA1_092070"/>
<evidence type="ECO:0000313" key="5">
    <source>
        <dbReference type="EMBL" id="ELR12697.1"/>
    </source>
</evidence>
<dbReference type="RefSeq" id="XP_004334710.1">
    <property type="nucleotide sequence ID" value="XM_004334662.1"/>
</dbReference>
<dbReference type="AlphaFoldDB" id="L8GIA1"/>
<dbReference type="VEuPathDB" id="AmoebaDB:ACA1_092070"/>
<dbReference type="PROSITE" id="PS50181">
    <property type="entry name" value="FBOX"/>
    <property type="match status" value="1"/>
</dbReference>
<sequence>MAEQEGERGEDCSGWRLVPVELTLQVFSWLEPGDLARAELVCRRWRATIGPTSPHATFFWRTVHEVRFGGAWVRPSKEQLRWQKQREDRVADAVVAASSPPAWTVTCGHHVLLRHLLATQPVAAVAACQRVGSGNLVRWAVSSGSEPTVDLVTRHVDVPVEAIVCDEAFRLGSSPQAMVDLLVHRFIVATRGGHRSSPVAPAATAADWPSAAISQAWYVEQLDEALAQTVVRGRRWSAAELFVLAGEGRHVGAMALLLDRCATEAARQKLLQATNQKNNTAFLEACDRRQAKVRDTTGLDSMSALGLALRRGDVAMVRALLGRGARANGNGRESVPPLCLAVSADANRRELVDLLLQHGADVNARNRRNGKTCLHAACRLVPLDSGMIGYLLDKGADPGIVAKGWSVMGCLLAMAPPVPATNKKTEYACEVYSEERMRAAQQLLARGGSPAGGVGKPGRSLVAMVLRWVHIEGRFDKRSEEYVIRMLDLLLVHGFSIHSEPIDTLAPLVGCSAPSIIRHLAATQDLKAVLGDAGGRVAVLAPARRMWIGVRNRDNMRELFAVLGVRLDTGDPPPVHVPNLMGSSYLELLTEMVKHGADINARDSEGQTIAHCFVLESRSAPTTGTLRAWQRLGLDFSLRDGHGRTPAEAYRAWRRGLRSNPYYVYQQEELQRVLENLQAECQAVHQP</sequence>
<dbReference type="EMBL" id="KB008103">
    <property type="protein sequence ID" value="ELR12697.1"/>
    <property type="molecule type" value="Genomic_DNA"/>
</dbReference>
<dbReference type="Pfam" id="PF12796">
    <property type="entry name" value="Ank_2"/>
    <property type="match status" value="1"/>
</dbReference>